<dbReference type="InterPro" id="IPR056690">
    <property type="entry name" value="DUF7788"/>
</dbReference>
<organism evidence="5 6">
    <name type="scientific">Klebsormidium nitens</name>
    <name type="common">Green alga</name>
    <name type="synonym">Ulothrix nitens</name>
    <dbReference type="NCBI Taxonomy" id="105231"/>
    <lineage>
        <taxon>Eukaryota</taxon>
        <taxon>Viridiplantae</taxon>
        <taxon>Streptophyta</taxon>
        <taxon>Klebsormidiophyceae</taxon>
        <taxon>Klebsormidiales</taxon>
        <taxon>Klebsormidiaceae</taxon>
        <taxon>Klebsormidium</taxon>
    </lineage>
</organism>
<accession>A0A1Y1IHC2</accession>
<evidence type="ECO:0000256" key="2">
    <source>
        <dbReference type="SAM" id="MobiDB-lite"/>
    </source>
</evidence>
<evidence type="ECO:0000259" key="4">
    <source>
        <dbReference type="Pfam" id="PF25043"/>
    </source>
</evidence>
<dbReference type="Pfam" id="PF25043">
    <property type="entry name" value="DUF7788"/>
    <property type="match status" value="1"/>
</dbReference>
<feature type="region of interest" description="Disordered" evidence="2">
    <location>
        <begin position="1"/>
        <end position="21"/>
    </location>
</feature>
<evidence type="ECO:0000259" key="3">
    <source>
        <dbReference type="Pfam" id="PF11443"/>
    </source>
</evidence>
<dbReference type="Gene3D" id="3.40.50.410">
    <property type="entry name" value="von Willebrand factor, type A domain"/>
    <property type="match status" value="1"/>
</dbReference>
<dbReference type="InterPro" id="IPR011205">
    <property type="entry name" value="UCP015417_vWA"/>
</dbReference>
<feature type="domain" description="DUF7788" evidence="4">
    <location>
        <begin position="499"/>
        <end position="677"/>
    </location>
</feature>
<feature type="coiled-coil region" evidence="1">
    <location>
        <begin position="268"/>
        <end position="298"/>
    </location>
</feature>
<dbReference type="AlphaFoldDB" id="A0A1Y1IHC2"/>
<dbReference type="PIRSF" id="PIRSF015417">
    <property type="entry name" value="T31B5_30_vWA"/>
    <property type="match status" value="1"/>
</dbReference>
<evidence type="ECO:0000313" key="5">
    <source>
        <dbReference type="EMBL" id="GAQ88117.1"/>
    </source>
</evidence>
<dbReference type="Proteomes" id="UP000054558">
    <property type="component" value="Unassembled WGS sequence"/>
</dbReference>
<name>A0A1Y1IHC2_KLENI</name>
<dbReference type="OMA" id="HIVPNTP"/>
<dbReference type="EMBL" id="DF237351">
    <property type="protein sequence ID" value="GAQ88117.1"/>
    <property type="molecule type" value="Genomic_DNA"/>
</dbReference>
<dbReference type="Pfam" id="PF11443">
    <property type="entry name" value="DUF2828"/>
    <property type="match status" value="1"/>
</dbReference>
<sequence length="698" mass="77250">MVIKGSLPIADSPTSSTLSGPRDLAEWQQRQMDVSNAANSAEGGSGTNPFLSMLAGGALQTGYQLPPMTLTENSSWTYKESSSPCLDFFFQVVASTPPDRLRRLLEAAWKEDSLLALKLLFHLRGVRGTGKSEKGGFYTGVTWLAEKHPGTLLTNLKQVGVFGYYKDLLEIVLKVLEGPEGTAKRAQEKKRHDAAVRAGKARAEEKKSIQELKEAGIFTFQRGARGRGGGGFRRFLGGRPVIVSERYKKGEAARIAKRQGTLRPREERVALQLEKDRAKSEKARAERKEREYELAARAVRAYAYNGSYRALHDAVAGVFAEQLARDVASLRAGRTYDVSLAGKWAPSLDKSYDRATLLCEAIARRMFPRAPGEGALSEAEYVSRARDKLRREVLTPLRAALEVPEVYMCARRWHELKYARVPSVCMKMNQELFLKHDKERFEAFLADVEAGKAKIAAGAVLPHEVLQEAVTGEGGAGRVAEQQWARIVSDLKQKGSLTNCMAGCDVSGSMDGTPMQVAIALGLLVSEMADAPWGGELITFSENPQMHEIPPGTLKQKYSFVEKMEWGDNTDFQKIFDNMLALAKATHLPPESMVRRLYVFSDMEFDEACSRPYQTDYMELERKFAEGGYGAPPEIVFWNLRDSGSVPVVATQKGVAMVSGFSKNILKLFLDNDGEIDPMMIVHKAVAGPEYQKLIVVD</sequence>
<dbReference type="PANTHER" id="PTHR31373">
    <property type="entry name" value="OS06G0652100 PROTEIN"/>
    <property type="match status" value="1"/>
</dbReference>
<evidence type="ECO:0000256" key="1">
    <source>
        <dbReference type="SAM" id="Coils"/>
    </source>
</evidence>
<dbReference type="InterPro" id="IPR058580">
    <property type="entry name" value="DUF2828"/>
</dbReference>
<dbReference type="CDD" id="cd00198">
    <property type="entry name" value="vWFA"/>
    <property type="match status" value="1"/>
</dbReference>
<evidence type="ECO:0000313" key="6">
    <source>
        <dbReference type="Proteomes" id="UP000054558"/>
    </source>
</evidence>
<dbReference type="SUPFAM" id="SSF53300">
    <property type="entry name" value="vWA-like"/>
    <property type="match status" value="1"/>
</dbReference>
<dbReference type="InterPro" id="IPR036465">
    <property type="entry name" value="vWFA_dom_sf"/>
</dbReference>
<keyword evidence="6" id="KW-1185">Reference proteome</keyword>
<feature type="domain" description="DUF2828" evidence="3">
    <location>
        <begin position="71"/>
        <end position="497"/>
    </location>
</feature>
<protein>
    <recommendedName>
        <fullName evidence="7">DUF2828 domain-containing protein</fullName>
    </recommendedName>
</protein>
<evidence type="ECO:0008006" key="7">
    <source>
        <dbReference type="Google" id="ProtNLM"/>
    </source>
</evidence>
<proteinExistence type="predicted"/>
<keyword evidence="1" id="KW-0175">Coiled coil</keyword>
<reference evidence="5 6" key="1">
    <citation type="journal article" date="2014" name="Nat. Commun.">
        <title>Klebsormidium flaccidum genome reveals primary factors for plant terrestrial adaptation.</title>
        <authorList>
            <person name="Hori K."/>
            <person name="Maruyama F."/>
            <person name="Fujisawa T."/>
            <person name="Togashi T."/>
            <person name="Yamamoto N."/>
            <person name="Seo M."/>
            <person name="Sato S."/>
            <person name="Yamada T."/>
            <person name="Mori H."/>
            <person name="Tajima N."/>
            <person name="Moriyama T."/>
            <person name="Ikeuchi M."/>
            <person name="Watanabe M."/>
            <person name="Wada H."/>
            <person name="Kobayashi K."/>
            <person name="Saito M."/>
            <person name="Masuda T."/>
            <person name="Sasaki-Sekimoto Y."/>
            <person name="Mashiguchi K."/>
            <person name="Awai K."/>
            <person name="Shimojima M."/>
            <person name="Masuda S."/>
            <person name="Iwai M."/>
            <person name="Nobusawa T."/>
            <person name="Narise T."/>
            <person name="Kondo S."/>
            <person name="Saito H."/>
            <person name="Sato R."/>
            <person name="Murakawa M."/>
            <person name="Ihara Y."/>
            <person name="Oshima-Yamada Y."/>
            <person name="Ohtaka K."/>
            <person name="Satoh M."/>
            <person name="Sonobe K."/>
            <person name="Ishii M."/>
            <person name="Ohtani R."/>
            <person name="Kanamori-Sato M."/>
            <person name="Honoki R."/>
            <person name="Miyazaki D."/>
            <person name="Mochizuki H."/>
            <person name="Umetsu J."/>
            <person name="Higashi K."/>
            <person name="Shibata D."/>
            <person name="Kamiya Y."/>
            <person name="Sato N."/>
            <person name="Nakamura Y."/>
            <person name="Tabata S."/>
            <person name="Ida S."/>
            <person name="Kurokawa K."/>
            <person name="Ohta H."/>
        </authorList>
    </citation>
    <scope>NUCLEOTIDE SEQUENCE [LARGE SCALE GENOMIC DNA]</scope>
    <source>
        <strain evidence="5 6">NIES-2285</strain>
    </source>
</reference>
<dbReference type="PANTHER" id="PTHR31373:SF27">
    <property type="entry name" value="TROVE DOMAIN-CONTAINING PROTEIN"/>
    <property type="match status" value="1"/>
</dbReference>
<gene>
    <name evidence="5" type="ORF">KFL_004020030</name>
</gene>
<dbReference type="OrthoDB" id="1149618at2759"/>